<dbReference type="Proteomes" id="UP000221165">
    <property type="component" value="Unassembled WGS sequence"/>
</dbReference>
<protein>
    <submittedName>
        <fullName evidence="2">Uncharacterized protein</fullName>
    </submittedName>
</protein>
<feature type="compositionally biased region" description="Basic residues" evidence="1">
    <location>
        <begin position="231"/>
        <end position="242"/>
    </location>
</feature>
<feature type="compositionally biased region" description="Basic and acidic residues" evidence="1">
    <location>
        <begin position="296"/>
        <end position="313"/>
    </location>
</feature>
<dbReference type="RefSeq" id="XP_067926239.1">
    <property type="nucleotide sequence ID" value="XM_068061785.1"/>
</dbReference>
<gene>
    <name evidence="2" type="ORF">CSUI_001580</name>
</gene>
<dbReference type="GeneID" id="94424996"/>
<feature type="region of interest" description="Disordered" evidence="1">
    <location>
        <begin position="222"/>
        <end position="342"/>
    </location>
</feature>
<feature type="compositionally biased region" description="Gly residues" evidence="1">
    <location>
        <begin position="264"/>
        <end position="275"/>
    </location>
</feature>
<evidence type="ECO:0000313" key="3">
    <source>
        <dbReference type="Proteomes" id="UP000221165"/>
    </source>
</evidence>
<dbReference type="VEuPathDB" id="ToxoDB:CSUI_001580"/>
<accession>A0A2C6LCG0</accession>
<evidence type="ECO:0000313" key="2">
    <source>
        <dbReference type="EMBL" id="PHJ24566.1"/>
    </source>
</evidence>
<dbReference type="AlphaFoldDB" id="A0A2C6LCG0"/>
<sequence>MGQRGLPMSAAVLLDAAWKGSGLETSSSEMTPKKLGRILLDIRSRGAVMAQQQYASLQGEYAVAYNQYLKAQEELKPHKEAADKILGQVDDQLRKAMEQAAKYRLQHHKQRLLQQAKDEDQFVASTSHPKYAAIMGGLSEECQAWVNKIIFPYQMLKWQLEESETALWVKHSAIAIAQEVYSLWSFEGQQVEYQLTSMKEEEEHTSLRAEAHERFLQRRLQEIRLENKQKREQRRQERHKKHRDDGDRASTDRSSSVPSSSSGRRGGGGGYGKTGAGEWSSAQKKSGGGGGGDSSKGSRSDRKSKTSSKDKGSGRRSSSATTSSTQSRSTARSSKVNASEWL</sequence>
<reference evidence="2 3" key="1">
    <citation type="journal article" date="2017" name="Int. J. Parasitol.">
        <title>The genome of the protozoan parasite Cystoisospora suis and a reverse vaccinology approach to identify vaccine candidates.</title>
        <authorList>
            <person name="Palmieri N."/>
            <person name="Shrestha A."/>
            <person name="Ruttkowski B."/>
            <person name="Beck T."/>
            <person name="Vogl C."/>
            <person name="Tomley F."/>
            <person name="Blake D.P."/>
            <person name="Joachim A."/>
        </authorList>
    </citation>
    <scope>NUCLEOTIDE SEQUENCE [LARGE SCALE GENOMIC DNA]</scope>
    <source>
        <strain evidence="2 3">Wien I</strain>
    </source>
</reference>
<evidence type="ECO:0000256" key="1">
    <source>
        <dbReference type="SAM" id="MobiDB-lite"/>
    </source>
</evidence>
<keyword evidence="3" id="KW-1185">Reference proteome</keyword>
<feature type="compositionally biased region" description="Low complexity" evidence="1">
    <location>
        <begin position="253"/>
        <end position="263"/>
    </location>
</feature>
<comment type="caution">
    <text evidence="2">The sequence shown here is derived from an EMBL/GenBank/DDBJ whole genome shotgun (WGS) entry which is preliminary data.</text>
</comment>
<feature type="compositionally biased region" description="Low complexity" evidence="1">
    <location>
        <begin position="315"/>
        <end position="334"/>
    </location>
</feature>
<proteinExistence type="predicted"/>
<dbReference type="OrthoDB" id="332612at2759"/>
<organism evidence="2 3">
    <name type="scientific">Cystoisospora suis</name>
    <dbReference type="NCBI Taxonomy" id="483139"/>
    <lineage>
        <taxon>Eukaryota</taxon>
        <taxon>Sar</taxon>
        <taxon>Alveolata</taxon>
        <taxon>Apicomplexa</taxon>
        <taxon>Conoidasida</taxon>
        <taxon>Coccidia</taxon>
        <taxon>Eucoccidiorida</taxon>
        <taxon>Eimeriorina</taxon>
        <taxon>Sarcocystidae</taxon>
        <taxon>Cystoisospora</taxon>
    </lineage>
</organism>
<name>A0A2C6LCG0_9APIC</name>
<dbReference type="EMBL" id="MIGC01000636">
    <property type="protein sequence ID" value="PHJ24566.1"/>
    <property type="molecule type" value="Genomic_DNA"/>
</dbReference>